<dbReference type="STRING" id="645991.Sgly_1233"/>
<dbReference type="Pfam" id="PF00664">
    <property type="entry name" value="ABC_membrane"/>
    <property type="match status" value="1"/>
</dbReference>
<keyword evidence="12" id="KW-0378">Hydrolase</keyword>
<dbReference type="GO" id="GO:0016887">
    <property type="term" value="F:ATP hydrolysis activity"/>
    <property type="evidence" value="ECO:0007669"/>
    <property type="project" value="InterPro"/>
</dbReference>
<evidence type="ECO:0000256" key="6">
    <source>
        <dbReference type="ARBA" id="ARBA00022840"/>
    </source>
</evidence>
<feature type="transmembrane region" description="Helical" evidence="9">
    <location>
        <begin position="289"/>
        <end position="306"/>
    </location>
</feature>
<evidence type="ECO:0000256" key="7">
    <source>
        <dbReference type="ARBA" id="ARBA00022989"/>
    </source>
</evidence>
<dbReference type="eggNOG" id="COG1132">
    <property type="taxonomic scope" value="Bacteria"/>
</dbReference>
<evidence type="ECO:0000256" key="3">
    <source>
        <dbReference type="ARBA" id="ARBA00022475"/>
    </source>
</evidence>
<dbReference type="HOGENOM" id="CLU_000604_84_9_9"/>
<keyword evidence="4 9" id="KW-0812">Transmembrane</keyword>
<feature type="transmembrane region" description="Helical" evidence="9">
    <location>
        <begin position="150"/>
        <end position="168"/>
    </location>
</feature>
<dbReference type="PROSITE" id="PS00211">
    <property type="entry name" value="ABC_TRANSPORTER_1"/>
    <property type="match status" value="1"/>
</dbReference>
<sequence length="603" mass="65418">MARTRKMPREKTGLARILELAGPKKAKLLVACLLAVVSSAARLVPFFTIYGVIRELLAHYTLTAAIDPAVLYTLAGYTFAAALVYGVCAFASSALAHGAAYDILYALRLQLMEKLGRIPSGYFTGTTQGAIKKVLTDDVEQIEVFLAHHLADIAAAIATPLFTLLYLFLLDWRLALVTLAPIAVSVSLLAGGLKNPRGAQTQVDMHNTKEKMEGTIVEYIHGMPVIKIFNRTLSAFQRYERDVSAYVGAVERTACHFAPGMGAYYAFFGAQLLFLLPAGLLLLPTAASYLDFLPLLLLFFLVGGGLKEPLENMMQMVVHSGRITEGVKRIDRILRQPEPAATGSGNPAVYDIAFEGVSFAYTEEGPQALRDISFRLAPGTVTGIVGPSGGGKSTLAQLLLRFYEPQQGLIRIGGVDIREIPPSRLMNLVSYVFQDSFLFRDTAENNIRMGNRAAGREAVVAAAQNAGIHEVIMALPQGYDTVIGGENSSLSGGEKQRLAIARVFLRDTPIVLLDEATAYADAENEAKIQQAFARLARRKTVLMIAHRLRTVENADQILVLADGKLLGAGTHAELLRDCPPYGGMIAANARRDRWTIRKGELPG</sequence>
<gene>
    <name evidence="12" type="ordered locus">Sgly_1233</name>
</gene>
<name>F0SV49_SYNGF</name>
<dbReference type="AlphaFoldDB" id="F0SV49"/>
<evidence type="ECO:0000256" key="5">
    <source>
        <dbReference type="ARBA" id="ARBA00022741"/>
    </source>
</evidence>
<proteinExistence type="predicted"/>
<evidence type="ECO:0000259" key="11">
    <source>
        <dbReference type="PROSITE" id="PS50929"/>
    </source>
</evidence>
<reference evidence="12 13" key="1">
    <citation type="journal article" date="2011" name="Stand. Genomic Sci.">
        <title>Complete genome sequence of Syntrophobotulus glycolicus type strain (FlGlyR).</title>
        <authorList>
            <person name="Han C."/>
            <person name="Mwirichia R."/>
            <person name="Chertkov O."/>
            <person name="Held B."/>
            <person name="Lapidus A."/>
            <person name="Nolan M."/>
            <person name="Lucas S."/>
            <person name="Hammon N."/>
            <person name="Deshpande S."/>
            <person name="Cheng J.F."/>
            <person name="Tapia R."/>
            <person name="Goodwin L."/>
            <person name="Pitluck S."/>
            <person name="Huntemann M."/>
            <person name="Liolios K."/>
            <person name="Ivanova N."/>
            <person name="Pagani I."/>
            <person name="Mavromatis K."/>
            <person name="Ovchinikova G."/>
            <person name="Pati A."/>
            <person name="Chen A."/>
            <person name="Palaniappan K."/>
            <person name="Land M."/>
            <person name="Hauser L."/>
            <person name="Brambilla E.M."/>
            <person name="Rohde M."/>
            <person name="Spring S."/>
            <person name="Sikorski J."/>
            <person name="Goker M."/>
            <person name="Woyke T."/>
            <person name="Bristow J."/>
            <person name="Eisen J.A."/>
            <person name="Markowitz V."/>
            <person name="Hugenholtz P."/>
            <person name="Kyrpides N.C."/>
            <person name="Klenk H.P."/>
            <person name="Detter J.C."/>
        </authorList>
    </citation>
    <scope>NUCLEOTIDE SEQUENCE [LARGE SCALE GENOMIC DNA]</scope>
    <source>
        <strain evidence="13">DSM 8271 / FlGlyR</strain>
    </source>
</reference>
<keyword evidence="5" id="KW-0547">Nucleotide-binding</keyword>
<dbReference type="SUPFAM" id="SSF52540">
    <property type="entry name" value="P-loop containing nucleoside triphosphate hydrolases"/>
    <property type="match status" value="1"/>
</dbReference>
<dbReference type="PANTHER" id="PTHR24221">
    <property type="entry name" value="ATP-BINDING CASSETTE SUB-FAMILY B"/>
    <property type="match status" value="1"/>
</dbReference>
<organism evidence="12 13">
    <name type="scientific">Syntrophobotulus glycolicus (strain DSM 8271 / FlGlyR)</name>
    <dbReference type="NCBI Taxonomy" id="645991"/>
    <lineage>
        <taxon>Bacteria</taxon>
        <taxon>Bacillati</taxon>
        <taxon>Bacillota</taxon>
        <taxon>Clostridia</taxon>
        <taxon>Eubacteriales</taxon>
        <taxon>Desulfitobacteriaceae</taxon>
        <taxon>Syntrophobotulus</taxon>
    </lineage>
</organism>
<dbReference type="InterPro" id="IPR011527">
    <property type="entry name" value="ABC1_TM_dom"/>
</dbReference>
<dbReference type="InterPro" id="IPR003439">
    <property type="entry name" value="ABC_transporter-like_ATP-bd"/>
</dbReference>
<accession>F0SV49</accession>
<dbReference type="GO" id="GO:0005886">
    <property type="term" value="C:plasma membrane"/>
    <property type="evidence" value="ECO:0007669"/>
    <property type="project" value="UniProtKB-SubCell"/>
</dbReference>
<dbReference type="Pfam" id="PF00005">
    <property type="entry name" value="ABC_tran"/>
    <property type="match status" value="1"/>
</dbReference>
<dbReference type="InterPro" id="IPR027417">
    <property type="entry name" value="P-loop_NTPase"/>
</dbReference>
<dbReference type="RefSeq" id="WP_013624419.1">
    <property type="nucleotide sequence ID" value="NC_015172.1"/>
</dbReference>
<dbReference type="OrthoDB" id="9762778at2"/>
<dbReference type="SMART" id="SM00382">
    <property type="entry name" value="AAA"/>
    <property type="match status" value="1"/>
</dbReference>
<dbReference type="FunFam" id="3.40.50.300:FF:000221">
    <property type="entry name" value="Multidrug ABC transporter ATP-binding protein"/>
    <property type="match status" value="1"/>
</dbReference>
<dbReference type="KEGG" id="sgy:Sgly_1233"/>
<dbReference type="SUPFAM" id="SSF90123">
    <property type="entry name" value="ABC transporter transmembrane region"/>
    <property type="match status" value="1"/>
</dbReference>
<dbReference type="GO" id="GO:0140359">
    <property type="term" value="F:ABC-type transporter activity"/>
    <property type="evidence" value="ECO:0007669"/>
    <property type="project" value="InterPro"/>
</dbReference>
<dbReference type="Gene3D" id="3.40.50.300">
    <property type="entry name" value="P-loop containing nucleotide triphosphate hydrolases"/>
    <property type="match status" value="1"/>
</dbReference>
<reference evidence="13" key="2">
    <citation type="submission" date="2011-02" db="EMBL/GenBank/DDBJ databases">
        <title>The complete genome of Syntrophobotulus glycolicus DSM 8271.</title>
        <authorList>
            <person name="Lucas S."/>
            <person name="Copeland A."/>
            <person name="Lapidus A."/>
            <person name="Bruce D."/>
            <person name="Goodwin L."/>
            <person name="Pitluck S."/>
            <person name="Kyrpides N."/>
            <person name="Mavromatis K."/>
            <person name="Pagani I."/>
            <person name="Ivanova N."/>
            <person name="Mikhailova N."/>
            <person name="Chertkov O."/>
            <person name="Held B."/>
            <person name="Detter J.C."/>
            <person name="Tapia R."/>
            <person name="Han C."/>
            <person name="Land M."/>
            <person name="Hauser L."/>
            <person name="Markowitz V."/>
            <person name="Cheng J.-F."/>
            <person name="Hugenholtz P."/>
            <person name="Woyke T."/>
            <person name="Wu D."/>
            <person name="Spring S."/>
            <person name="Schroeder M."/>
            <person name="Brambilla E."/>
            <person name="Klenk H.-P."/>
            <person name="Eisen J.A."/>
        </authorList>
    </citation>
    <scope>NUCLEOTIDE SEQUENCE [LARGE SCALE GENOMIC DNA]</scope>
    <source>
        <strain evidence="13">DSM 8271 / FlGlyR</strain>
    </source>
</reference>
<dbReference type="PROSITE" id="PS50929">
    <property type="entry name" value="ABC_TM1F"/>
    <property type="match status" value="1"/>
</dbReference>
<comment type="subcellular location">
    <subcellularLocation>
        <location evidence="1">Cell membrane</location>
        <topology evidence="1">Multi-pass membrane protein</topology>
    </subcellularLocation>
</comment>
<keyword evidence="3" id="KW-1003">Cell membrane</keyword>
<evidence type="ECO:0000256" key="1">
    <source>
        <dbReference type="ARBA" id="ARBA00004651"/>
    </source>
</evidence>
<evidence type="ECO:0000256" key="8">
    <source>
        <dbReference type="ARBA" id="ARBA00023136"/>
    </source>
</evidence>
<feature type="transmembrane region" description="Helical" evidence="9">
    <location>
        <begin position="174"/>
        <end position="193"/>
    </location>
</feature>
<dbReference type="InterPro" id="IPR017871">
    <property type="entry name" value="ABC_transporter-like_CS"/>
</dbReference>
<dbReference type="InterPro" id="IPR003593">
    <property type="entry name" value="AAA+_ATPase"/>
</dbReference>
<keyword evidence="13" id="KW-1185">Reference proteome</keyword>
<dbReference type="EMBL" id="CP002547">
    <property type="protein sequence ID" value="ADY55549.1"/>
    <property type="molecule type" value="Genomic_DNA"/>
</dbReference>
<keyword evidence="2" id="KW-0813">Transport</keyword>
<dbReference type="InterPro" id="IPR036640">
    <property type="entry name" value="ABC1_TM_sf"/>
</dbReference>
<keyword evidence="6" id="KW-0067">ATP-binding</keyword>
<evidence type="ECO:0000256" key="2">
    <source>
        <dbReference type="ARBA" id="ARBA00022448"/>
    </source>
</evidence>
<evidence type="ECO:0000259" key="10">
    <source>
        <dbReference type="PROSITE" id="PS50893"/>
    </source>
</evidence>
<feature type="domain" description="ABC transmembrane type-1" evidence="11">
    <location>
        <begin position="29"/>
        <end position="322"/>
    </location>
</feature>
<dbReference type="InterPro" id="IPR039421">
    <property type="entry name" value="Type_1_exporter"/>
</dbReference>
<evidence type="ECO:0000256" key="4">
    <source>
        <dbReference type="ARBA" id="ARBA00022692"/>
    </source>
</evidence>
<protein>
    <submittedName>
        <fullName evidence="12">Xenobiotic-transporting ATPase</fullName>
        <ecNumber evidence="12">3.6.3.44</ecNumber>
    </submittedName>
</protein>
<dbReference type="GO" id="GO:0005524">
    <property type="term" value="F:ATP binding"/>
    <property type="evidence" value="ECO:0007669"/>
    <property type="project" value="UniProtKB-KW"/>
</dbReference>
<evidence type="ECO:0000313" key="12">
    <source>
        <dbReference type="EMBL" id="ADY55549.1"/>
    </source>
</evidence>
<dbReference type="Gene3D" id="1.20.1560.10">
    <property type="entry name" value="ABC transporter type 1, transmembrane domain"/>
    <property type="match status" value="1"/>
</dbReference>
<keyword evidence="8 9" id="KW-0472">Membrane</keyword>
<evidence type="ECO:0000256" key="9">
    <source>
        <dbReference type="SAM" id="Phobius"/>
    </source>
</evidence>
<feature type="domain" description="ABC transporter" evidence="10">
    <location>
        <begin position="352"/>
        <end position="587"/>
    </location>
</feature>
<dbReference type="EC" id="3.6.3.44" evidence="12"/>
<dbReference type="PROSITE" id="PS50893">
    <property type="entry name" value="ABC_TRANSPORTER_2"/>
    <property type="match status" value="1"/>
</dbReference>
<evidence type="ECO:0000313" key="13">
    <source>
        <dbReference type="Proteomes" id="UP000007488"/>
    </source>
</evidence>
<dbReference type="PANTHER" id="PTHR24221:SF654">
    <property type="entry name" value="ATP-BINDING CASSETTE SUB-FAMILY B MEMBER 6"/>
    <property type="match status" value="1"/>
</dbReference>
<keyword evidence="7 9" id="KW-1133">Transmembrane helix</keyword>
<dbReference type="Proteomes" id="UP000007488">
    <property type="component" value="Chromosome"/>
</dbReference>
<feature type="transmembrane region" description="Helical" evidence="9">
    <location>
        <begin position="262"/>
        <end position="283"/>
    </location>
</feature>